<dbReference type="SUPFAM" id="SSF54373">
    <property type="entry name" value="FAD-linked reductases, C-terminal domain"/>
    <property type="match status" value="1"/>
</dbReference>
<accession>A0ABS1V5V7</accession>
<dbReference type="Pfam" id="PF01266">
    <property type="entry name" value="DAO"/>
    <property type="match status" value="1"/>
</dbReference>
<name>A0ABS1V5V7_9PROT</name>
<evidence type="ECO:0000313" key="3">
    <source>
        <dbReference type="EMBL" id="MBL6457078.1"/>
    </source>
</evidence>
<dbReference type="Gene3D" id="3.50.50.60">
    <property type="entry name" value="FAD/NAD(P)-binding domain"/>
    <property type="match status" value="2"/>
</dbReference>
<feature type="domain" description="FAD dependent oxidoreductase" evidence="2">
    <location>
        <begin position="3"/>
        <end position="393"/>
    </location>
</feature>
<dbReference type="PANTHER" id="PTHR13847:SF289">
    <property type="entry name" value="GLYCINE OXIDASE"/>
    <property type="match status" value="1"/>
</dbReference>
<organism evidence="3 4">
    <name type="scientific">Belnapia mucosa</name>
    <dbReference type="NCBI Taxonomy" id="2804532"/>
    <lineage>
        <taxon>Bacteria</taxon>
        <taxon>Pseudomonadati</taxon>
        <taxon>Pseudomonadota</taxon>
        <taxon>Alphaproteobacteria</taxon>
        <taxon>Acetobacterales</taxon>
        <taxon>Roseomonadaceae</taxon>
        <taxon>Belnapia</taxon>
    </lineage>
</organism>
<reference evidence="3 4" key="1">
    <citation type="submission" date="2021-01" db="EMBL/GenBank/DDBJ databases">
        <title>Belnapia mucosa sp. nov. and Belnapia arida sp. nov., isolated from the Tabernas Desert (Almeria, Spain).</title>
        <authorList>
            <person name="Molina-Menor E."/>
            <person name="Vidal-Verdu A."/>
            <person name="Calonge A."/>
            <person name="Satari L."/>
            <person name="Pereto Magraner J."/>
            <person name="Porcar Miralles M."/>
        </authorList>
    </citation>
    <scope>NUCLEOTIDE SEQUENCE [LARGE SCALE GENOMIC DNA]</scope>
    <source>
        <strain evidence="3 4">T6</strain>
    </source>
</reference>
<evidence type="ECO:0000256" key="1">
    <source>
        <dbReference type="ARBA" id="ARBA00023002"/>
    </source>
</evidence>
<dbReference type="Proteomes" id="UP000606490">
    <property type="component" value="Unassembled WGS sequence"/>
</dbReference>
<dbReference type="Gene3D" id="3.30.9.10">
    <property type="entry name" value="D-Amino Acid Oxidase, subunit A, domain 2"/>
    <property type="match status" value="1"/>
</dbReference>
<dbReference type="PANTHER" id="PTHR13847">
    <property type="entry name" value="SARCOSINE DEHYDROGENASE-RELATED"/>
    <property type="match status" value="1"/>
</dbReference>
<evidence type="ECO:0000313" key="4">
    <source>
        <dbReference type="Proteomes" id="UP000606490"/>
    </source>
</evidence>
<protein>
    <submittedName>
        <fullName evidence="3">FAD-dependent oxidoreductase</fullName>
    </submittedName>
</protein>
<proteinExistence type="predicted"/>
<keyword evidence="1" id="KW-0560">Oxidoreductase</keyword>
<gene>
    <name evidence="3" type="ORF">JMJ55_17210</name>
</gene>
<evidence type="ECO:0000259" key="2">
    <source>
        <dbReference type="Pfam" id="PF01266"/>
    </source>
</evidence>
<dbReference type="InterPro" id="IPR036188">
    <property type="entry name" value="FAD/NAD-bd_sf"/>
</dbReference>
<sequence length="415" mass="45124">MNLAVIGNGIVGTCCGAWLQRDGHTVTFIDPLGPAEATSFGNAGSLSPSACLPVGMPGMWKRVPRWLLDPLGPLSVRWAYAPVAAPWLARFLRFSNPAEVTRIATALRGLLAPIFECYEPLLQRAGGMSHMRRSGCLYVYSGREAAAQWQWGMTLRRRLGVELRDVEQDELEALEPDLKGRFRFGLLAPENGSTPDPAALTRALFAQCERDGAQVVRRRVAALEARGGQVRAVRLEDGERLEFDGVVLAGGAWSAKLAAQLGARIPLETQRGYHVTVESNNLGLRHTVMAVEHNLMVNPMAMGLRLAGTVEFAGLRAAPDWRRADALLARGREMFPHLDASRTSRWMGHRPCLPDSLPVIGRAPAAENAWLAFGHGHVGMCGAPATGREVANLVAGRAPELDIAPFDPQRFRRAA</sequence>
<comment type="caution">
    <text evidence="3">The sequence shown here is derived from an EMBL/GenBank/DDBJ whole genome shotgun (WGS) entry which is preliminary data.</text>
</comment>
<dbReference type="EMBL" id="JAEUXJ010000007">
    <property type="protein sequence ID" value="MBL6457078.1"/>
    <property type="molecule type" value="Genomic_DNA"/>
</dbReference>
<dbReference type="SUPFAM" id="SSF51905">
    <property type="entry name" value="FAD/NAD(P)-binding domain"/>
    <property type="match status" value="1"/>
</dbReference>
<keyword evidence="4" id="KW-1185">Reference proteome</keyword>
<dbReference type="RefSeq" id="WP_202826817.1">
    <property type="nucleotide sequence ID" value="NZ_JAEUXJ010000007.1"/>
</dbReference>
<dbReference type="InterPro" id="IPR006076">
    <property type="entry name" value="FAD-dep_OxRdtase"/>
</dbReference>